<keyword evidence="9 16" id="KW-1133">Transmembrane helix</keyword>
<evidence type="ECO:0000256" key="5">
    <source>
        <dbReference type="ARBA" id="ARBA00022723"/>
    </source>
</evidence>
<dbReference type="InterPro" id="IPR011990">
    <property type="entry name" value="TPR-like_helical_dom_sf"/>
</dbReference>
<dbReference type="SMART" id="SM00044">
    <property type="entry name" value="CYCc"/>
    <property type="match status" value="1"/>
</dbReference>
<evidence type="ECO:0000256" key="15">
    <source>
        <dbReference type="SAM" id="Coils"/>
    </source>
</evidence>
<feature type="coiled-coil region" evidence="15">
    <location>
        <begin position="325"/>
        <end position="359"/>
    </location>
</feature>
<dbReference type="PANTHER" id="PTHR45627">
    <property type="entry name" value="ADENYLATE CYCLASE TYPE 1"/>
    <property type="match status" value="1"/>
</dbReference>
<evidence type="ECO:0000256" key="13">
    <source>
        <dbReference type="ARBA" id="ARBA00023293"/>
    </source>
</evidence>
<organism evidence="18 19">
    <name type="scientific">Thermoflexibacter ruber</name>
    <dbReference type="NCBI Taxonomy" id="1003"/>
    <lineage>
        <taxon>Bacteria</taxon>
        <taxon>Pseudomonadati</taxon>
        <taxon>Bacteroidota</taxon>
        <taxon>Cytophagia</taxon>
        <taxon>Cytophagales</taxon>
        <taxon>Thermoflexibacteraceae</taxon>
        <taxon>Thermoflexibacter</taxon>
    </lineage>
</organism>
<keyword evidence="19" id="KW-1185">Reference proteome</keyword>
<dbReference type="InterPro" id="IPR029787">
    <property type="entry name" value="Nucleotide_cyclase"/>
</dbReference>
<dbReference type="GO" id="GO:0004016">
    <property type="term" value="F:adenylate cyclase activity"/>
    <property type="evidence" value="ECO:0007669"/>
    <property type="project" value="UniProtKB-EC"/>
</dbReference>
<sequence>MRKNLSLYYFIIIFFAFITFSFQVDKKALTDKAKQLLATLTQQVKNNQYAEATQTSVILAEIYEELGQASQAATYFKDAIGYAEKSKQKRLIALAYEKEGDFLLAHIDLTKKIKNYQTASKLYQESRDTVGIASTLKKLAKYHFEAKLYAKVPAYSQVLLENAEEYALNSFEELSHYKALIISYIRLGNIQEVKKYLTLWKNIKKEGLTSIAYNPDIDFDEEILAKEFDEALAKAKPQIQQLVYQEQEFINATSKTLKKSLVNNDIKKPLSELEQKEIESKWQKDIIAKQQEIVQLEEEKNQRLYFGIVASLLAVGIAVIALVSRQIANRKLAKKNKQIEEQKKVIEEEKKKAETLLLNILPKEVAEELKEKGYAAPRHYDMVTVLFTDFKGFSQIAERLSPHEIVDRLNFFFQNFDEIASKHNLEKIKTIGDAYMCAGGIPNENSTNPIDAVRAGLEIQEFMRQWNLERLLQGEPTFELRLGINTGPLVAGVIGKNKFAYDIWGDTVNLASRMESSGEIGKVNISQTTYEWVKHQFVCTYRGKVPAKHKGEINMYFVEGEITS</sequence>
<dbReference type="EMBL" id="FONY01000004">
    <property type="protein sequence ID" value="SFE62170.1"/>
    <property type="molecule type" value="Genomic_DNA"/>
</dbReference>
<dbReference type="STRING" id="1003.SAMN04488541_100434"/>
<gene>
    <name evidence="18" type="ORF">SAMN04488541_100434</name>
</gene>
<evidence type="ECO:0000256" key="12">
    <source>
        <dbReference type="ARBA" id="ARBA00023239"/>
    </source>
</evidence>
<dbReference type="PROSITE" id="PS50125">
    <property type="entry name" value="GUANYLATE_CYCLASE_2"/>
    <property type="match status" value="1"/>
</dbReference>
<dbReference type="InterPro" id="IPR011645">
    <property type="entry name" value="HNOB_dom_associated"/>
</dbReference>
<protein>
    <submittedName>
        <fullName evidence="18">Adenylate cyclase, class 3</fullName>
    </submittedName>
</protein>
<comment type="cofactor">
    <cofactor evidence="2">
        <name>Mg(2+)</name>
        <dbReference type="ChEBI" id="CHEBI:18420"/>
    </cofactor>
</comment>
<evidence type="ECO:0000256" key="16">
    <source>
        <dbReference type="SAM" id="Phobius"/>
    </source>
</evidence>
<evidence type="ECO:0000256" key="3">
    <source>
        <dbReference type="ARBA" id="ARBA00004141"/>
    </source>
</evidence>
<accession>A0A1I2C3K6</accession>
<keyword evidence="7" id="KW-0067">ATP-binding</keyword>
<dbReference type="AlphaFoldDB" id="A0A1I2C3K6"/>
<evidence type="ECO:0000256" key="2">
    <source>
        <dbReference type="ARBA" id="ARBA00001946"/>
    </source>
</evidence>
<dbReference type="Pfam" id="PF00211">
    <property type="entry name" value="Guanylate_cyc"/>
    <property type="match status" value="1"/>
</dbReference>
<dbReference type="Gene3D" id="6.10.250.780">
    <property type="match status" value="1"/>
</dbReference>
<keyword evidence="4 16" id="KW-0812">Transmembrane</keyword>
<evidence type="ECO:0000256" key="11">
    <source>
        <dbReference type="ARBA" id="ARBA00023136"/>
    </source>
</evidence>
<dbReference type="GO" id="GO:0035556">
    <property type="term" value="P:intracellular signal transduction"/>
    <property type="evidence" value="ECO:0007669"/>
    <property type="project" value="InterPro"/>
</dbReference>
<dbReference type="PANTHER" id="PTHR45627:SF12">
    <property type="entry name" value="ADENYLATE CYCLASE TYPE 2"/>
    <property type="match status" value="1"/>
</dbReference>
<dbReference type="CDD" id="cd07302">
    <property type="entry name" value="CHD"/>
    <property type="match status" value="1"/>
</dbReference>
<evidence type="ECO:0000256" key="9">
    <source>
        <dbReference type="ARBA" id="ARBA00022989"/>
    </source>
</evidence>
<evidence type="ECO:0000256" key="14">
    <source>
        <dbReference type="RuleBase" id="RU000405"/>
    </source>
</evidence>
<evidence type="ECO:0000256" key="6">
    <source>
        <dbReference type="ARBA" id="ARBA00022741"/>
    </source>
</evidence>
<dbReference type="OrthoDB" id="9806704at2"/>
<keyword evidence="11 16" id="KW-0472">Membrane</keyword>
<dbReference type="RefSeq" id="WP_091539814.1">
    <property type="nucleotide sequence ID" value="NZ_FONY01000004.1"/>
</dbReference>
<dbReference type="GO" id="GO:0046872">
    <property type="term" value="F:metal ion binding"/>
    <property type="evidence" value="ECO:0007669"/>
    <property type="project" value="UniProtKB-KW"/>
</dbReference>
<dbReference type="InterPro" id="IPR018297">
    <property type="entry name" value="A/G_cyclase_CS"/>
</dbReference>
<dbReference type="GO" id="GO:0006171">
    <property type="term" value="P:cAMP biosynthetic process"/>
    <property type="evidence" value="ECO:0007669"/>
    <property type="project" value="UniProtKB-KW"/>
</dbReference>
<name>A0A1I2C3K6_9BACT</name>
<keyword evidence="10" id="KW-0115">cAMP biosynthesis</keyword>
<comment type="subcellular location">
    <subcellularLocation>
        <location evidence="3">Membrane</location>
        <topology evidence="3">Multi-pass membrane protein</topology>
    </subcellularLocation>
</comment>
<comment type="catalytic activity">
    <reaction evidence="1">
        <text>ATP = 3',5'-cyclic AMP + diphosphate</text>
        <dbReference type="Rhea" id="RHEA:15389"/>
        <dbReference type="ChEBI" id="CHEBI:30616"/>
        <dbReference type="ChEBI" id="CHEBI:33019"/>
        <dbReference type="ChEBI" id="CHEBI:58165"/>
        <dbReference type="EC" id="4.6.1.1"/>
    </reaction>
</comment>
<dbReference type="PROSITE" id="PS00452">
    <property type="entry name" value="GUANYLATE_CYCLASE_1"/>
    <property type="match status" value="1"/>
</dbReference>
<comment type="similarity">
    <text evidence="14">Belongs to the adenylyl cyclase class-4/guanylyl cyclase family.</text>
</comment>
<dbReference type="InterPro" id="IPR001054">
    <property type="entry name" value="A/G_cyclase"/>
</dbReference>
<evidence type="ECO:0000256" key="1">
    <source>
        <dbReference type="ARBA" id="ARBA00001593"/>
    </source>
</evidence>
<keyword evidence="8" id="KW-0460">Magnesium</keyword>
<dbReference type="GO" id="GO:0004383">
    <property type="term" value="F:guanylate cyclase activity"/>
    <property type="evidence" value="ECO:0007669"/>
    <property type="project" value="InterPro"/>
</dbReference>
<evidence type="ECO:0000256" key="4">
    <source>
        <dbReference type="ARBA" id="ARBA00022692"/>
    </source>
</evidence>
<keyword evidence="15" id="KW-0175">Coiled coil</keyword>
<keyword evidence="12 14" id="KW-0456">Lyase</keyword>
<evidence type="ECO:0000256" key="8">
    <source>
        <dbReference type="ARBA" id="ARBA00022842"/>
    </source>
</evidence>
<dbReference type="GO" id="GO:0005524">
    <property type="term" value="F:ATP binding"/>
    <property type="evidence" value="ECO:0007669"/>
    <property type="project" value="UniProtKB-KW"/>
</dbReference>
<dbReference type="Proteomes" id="UP000199513">
    <property type="component" value="Unassembled WGS sequence"/>
</dbReference>
<dbReference type="Pfam" id="PF07701">
    <property type="entry name" value="HNOBA"/>
    <property type="match status" value="1"/>
</dbReference>
<dbReference type="GO" id="GO:0005886">
    <property type="term" value="C:plasma membrane"/>
    <property type="evidence" value="ECO:0007669"/>
    <property type="project" value="TreeGrafter"/>
</dbReference>
<evidence type="ECO:0000313" key="19">
    <source>
        <dbReference type="Proteomes" id="UP000199513"/>
    </source>
</evidence>
<keyword evidence="6" id="KW-0547">Nucleotide-binding</keyword>
<feature type="transmembrane region" description="Helical" evidence="16">
    <location>
        <begin position="304"/>
        <end position="324"/>
    </location>
</feature>
<dbReference type="SUPFAM" id="SSF55073">
    <property type="entry name" value="Nucleotide cyclase"/>
    <property type="match status" value="1"/>
</dbReference>
<evidence type="ECO:0000313" key="18">
    <source>
        <dbReference type="EMBL" id="SFE62170.1"/>
    </source>
</evidence>
<evidence type="ECO:0000256" key="7">
    <source>
        <dbReference type="ARBA" id="ARBA00022840"/>
    </source>
</evidence>
<keyword evidence="5" id="KW-0479">Metal-binding</keyword>
<keyword evidence="13" id="KW-0141">cGMP biosynthesis</keyword>
<dbReference type="SUPFAM" id="SSF48452">
    <property type="entry name" value="TPR-like"/>
    <property type="match status" value="1"/>
</dbReference>
<feature type="domain" description="Guanylate cyclase" evidence="17">
    <location>
        <begin position="384"/>
        <end position="515"/>
    </location>
</feature>
<proteinExistence type="inferred from homology"/>
<reference evidence="18 19" key="1">
    <citation type="submission" date="2016-10" db="EMBL/GenBank/DDBJ databases">
        <authorList>
            <person name="de Groot N.N."/>
        </authorList>
    </citation>
    <scope>NUCLEOTIDE SEQUENCE [LARGE SCALE GENOMIC DNA]</scope>
    <source>
        <strain>GEY</strain>
        <strain evidence="19">DSM 9560</strain>
    </source>
</reference>
<evidence type="ECO:0000256" key="10">
    <source>
        <dbReference type="ARBA" id="ARBA00022998"/>
    </source>
</evidence>
<dbReference type="Gene3D" id="1.25.40.10">
    <property type="entry name" value="Tetratricopeptide repeat domain"/>
    <property type="match status" value="1"/>
</dbReference>
<evidence type="ECO:0000259" key="17">
    <source>
        <dbReference type="PROSITE" id="PS50125"/>
    </source>
</evidence>
<dbReference type="GO" id="GO:0007189">
    <property type="term" value="P:adenylate cyclase-activating G protein-coupled receptor signaling pathway"/>
    <property type="evidence" value="ECO:0007669"/>
    <property type="project" value="TreeGrafter"/>
</dbReference>
<feature type="transmembrane region" description="Helical" evidence="16">
    <location>
        <begin position="7"/>
        <end position="24"/>
    </location>
</feature>
<dbReference type="Gene3D" id="3.30.70.1230">
    <property type="entry name" value="Nucleotide cyclase"/>
    <property type="match status" value="1"/>
</dbReference>